<proteinExistence type="predicted"/>
<feature type="transmembrane region" description="Helical" evidence="5">
    <location>
        <begin position="68"/>
        <end position="87"/>
    </location>
</feature>
<sequence>MTAGNDVMMIRHAGIGSRVYLGLIMLIWLWGAGSALSLRDGQFIAPAALSLLALLLLAKATFARAGSWRGWLGVLQFACSWLVFYLFRAIHLATMRSFDAQLLAWDRALFGGIGATERVAVLHGFWLSEVMSLCYLSFYFIILLPVIVYACRRTSQASRGFFHGLMLMYLFGFIGYLLVPAAGPYVQFPEQFPYPPPGGAITAFLARLVAQGGTGMDVFPSLHCGISLYIFGYLALQRHAAIALILLPVVAGLILATLYLRYHYGIDLIAGALLACAVLGWLHRFGYFHRHAGLRI</sequence>
<keyword evidence="4 5" id="KW-0472">Membrane</keyword>
<keyword evidence="8" id="KW-1185">Reference proteome</keyword>
<feature type="transmembrane region" description="Helical" evidence="5">
    <location>
        <begin position="218"/>
        <end position="236"/>
    </location>
</feature>
<accession>A0A5J5FRI8</accession>
<evidence type="ECO:0000256" key="4">
    <source>
        <dbReference type="ARBA" id="ARBA00023136"/>
    </source>
</evidence>
<evidence type="ECO:0000256" key="3">
    <source>
        <dbReference type="ARBA" id="ARBA00022989"/>
    </source>
</evidence>
<dbReference type="GO" id="GO:0016020">
    <property type="term" value="C:membrane"/>
    <property type="evidence" value="ECO:0007669"/>
    <property type="project" value="UniProtKB-SubCell"/>
</dbReference>
<gene>
    <name evidence="7" type="ORF">FJU30_25560</name>
</gene>
<comment type="subcellular location">
    <subcellularLocation>
        <location evidence="1">Membrane</location>
        <topology evidence="1">Multi-pass membrane protein</topology>
    </subcellularLocation>
</comment>
<feature type="domain" description="Inositolphosphotransferase Aur1/Ipt1" evidence="6">
    <location>
        <begin position="101"/>
        <end position="279"/>
    </location>
</feature>
<evidence type="ECO:0000256" key="1">
    <source>
        <dbReference type="ARBA" id="ARBA00004141"/>
    </source>
</evidence>
<feature type="transmembrane region" description="Helical" evidence="5">
    <location>
        <begin position="133"/>
        <end position="151"/>
    </location>
</feature>
<feature type="transmembrane region" description="Helical" evidence="5">
    <location>
        <begin position="160"/>
        <end position="179"/>
    </location>
</feature>
<dbReference type="PANTHER" id="PTHR31310:SF7">
    <property type="entry name" value="PA-PHOSPHATASE RELATED-FAMILY PROTEIN DDB_G0268928"/>
    <property type="match status" value="1"/>
</dbReference>
<dbReference type="PANTHER" id="PTHR31310">
    <property type="match status" value="1"/>
</dbReference>
<dbReference type="OrthoDB" id="9775789at2"/>
<evidence type="ECO:0000259" key="6">
    <source>
        <dbReference type="Pfam" id="PF14378"/>
    </source>
</evidence>
<keyword evidence="3 5" id="KW-1133">Transmembrane helix</keyword>
<evidence type="ECO:0000313" key="7">
    <source>
        <dbReference type="EMBL" id="KAA8995000.1"/>
    </source>
</evidence>
<dbReference type="RefSeq" id="WP_150437776.1">
    <property type="nucleotide sequence ID" value="NZ_VYKJ01000024.1"/>
</dbReference>
<dbReference type="InterPro" id="IPR026841">
    <property type="entry name" value="Aur1/Ipt1"/>
</dbReference>
<feature type="transmembrane region" description="Helical" evidence="5">
    <location>
        <begin position="243"/>
        <end position="262"/>
    </location>
</feature>
<evidence type="ECO:0000256" key="2">
    <source>
        <dbReference type="ARBA" id="ARBA00022692"/>
    </source>
</evidence>
<feature type="transmembrane region" description="Helical" evidence="5">
    <location>
        <begin position="12"/>
        <end position="31"/>
    </location>
</feature>
<dbReference type="Pfam" id="PF14378">
    <property type="entry name" value="PAP2_3"/>
    <property type="match status" value="1"/>
</dbReference>
<dbReference type="EMBL" id="VYKJ01000024">
    <property type="protein sequence ID" value="KAA8995000.1"/>
    <property type="molecule type" value="Genomic_DNA"/>
</dbReference>
<dbReference type="AlphaFoldDB" id="A0A5J5FRI8"/>
<protein>
    <submittedName>
        <fullName evidence="7">Phosphatase PAP2 family protein</fullName>
    </submittedName>
</protein>
<comment type="caution">
    <text evidence="7">The sequence shown here is derived from an EMBL/GenBank/DDBJ whole genome shotgun (WGS) entry which is preliminary data.</text>
</comment>
<name>A0A5J5FRI8_9GAMM</name>
<evidence type="ECO:0000256" key="5">
    <source>
        <dbReference type="SAM" id="Phobius"/>
    </source>
</evidence>
<reference evidence="7 8" key="1">
    <citation type="submission" date="2019-09" db="EMBL/GenBank/DDBJ databases">
        <authorList>
            <person name="Li Y."/>
        </authorList>
    </citation>
    <scope>NUCLEOTIDE SEQUENCE [LARGE SCALE GENOMIC DNA]</scope>
    <source>
        <strain evidence="7 8">L3-3HA</strain>
    </source>
</reference>
<keyword evidence="2 5" id="KW-0812">Transmembrane</keyword>
<organism evidence="7 8">
    <name type="scientific">Affinibrenneria salicis</name>
    <dbReference type="NCBI Taxonomy" id="2590031"/>
    <lineage>
        <taxon>Bacteria</taxon>
        <taxon>Pseudomonadati</taxon>
        <taxon>Pseudomonadota</taxon>
        <taxon>Gammaproteobacteria</taxon>
        <taxon>Enterobacterales</taxon>
        <taxon>Pectobacteriaceae</taxon>
        <taxon>Affinibrenneria</taxon>
    </lineage>
</organism>
<dbReference type="InterPro" id="IPR052185">
    <property type="entry name" value="IPC_Synthase-Related"/>
</dbReference>
<feature type="transmembrane region" description="Helical" evidence="5">
    <location>
        <begin position="268"/>
        <end position="287"/>
    </location>
</feature>
<feature type="transmembrane region" description="Helical" evidence="5">
    <location>
        <begin position="43"/>
        <end position="62"/>
    </location>
</feature>
<evidence type="ECO:0000313" key="8">
    <source>
        <dbReference type="Proteomes" id="UP000335415"/>
    </source>
</evidence>
<dbReference type="Proteomes" id="UP000335415">
    <property type="component" value="Unassembled WGS sequence"/>
</dbReference>